<dbReference type="Proteomes" id="UP000245444">
    <property type="component" value="Chromosome"/>
</dbReference>
<keyword evidence="1" id="KW-0808">Transferase</keyword>
<dbReference type="SUPFAM" id="SSF53613">
    <property type="entry name" value="Ribokinase-like"/>
    <property type="match status" value="1"/>
</dbReference>
<organism evidence="5 6">
    <name type="scientific">Methylobacterium terrae</name>
    <dbReference type="NCBI Taxonomy" id="2202827"/>
    <lineage>
        <taxon>Bacteria</taxon>
        <taxon>Pseudomonadati</taxon>
        <taxon>Pseudomonadota</taxon>
        <taxon>Alphaproteobacteria</taxon>
        <taxon>Hyphomicrobiales</taxon>
        <taxon>Methylobacteriaceae</taxon>
        <taxon>Methylobacterium</taxon>
    </lineage>
</organism>
<dbReference type="AlphaFoldDB" id="A0A2U8WKT8"/>
<feature type="domain" description="Carbohydrate kinase PfkB" evidence="4">
    <location>
        <begin position="45"/>
        <end position="165"/>
    </location>
</feature>
<feature type="region of interest" description="Disordered" evidence="3">
    <location>
        <begin position="18"/>
        <end position="41"/>
    </location>
</feature>
<evidence type="ECO:0000259" key="4">
    <source>
        <dbReference type="Pfam" id="PF00294"/>
    </source>
</evidence>
<sequence length="176" mass="18340">MPKPGPIRSRRHACRGRRRCSRRWRSTRPRPPSSCGARHRQSRPALPLALETLRLAGLLVVNEDEAEATAARLGCAAEATLHAALGLDVVRTLGEASSEAATAEGAWQLPARAVTAIDTTAAADCFVGVPAAILDRGAPPRAAMERASVAAALACARPGSQASLPRRAEADRAAGA</sequence>
<dbReference type="KEGG" id="mtea:DK419_07555"/>
<proteinExistence type="predicted"/>
<dbReference type="EMBL" id="CP029553">
    <property type="protein sequence ID" value="AWN46188.1"/>
    <property type="molecule type" value="Genomic_DNA"/>
</dbReference>
<dbReference type="OrthoDB" id="9775849at2"/>
<dbReference type="GO" id="GO:0016301">
    <property type="term" value="F:kinase activity"/>
    <property type="evidence" value="ECO:0007669"/>
    <property type="project" value="UniProtKB-KW"/>
</dbReference>
<evidence type="ECO:0000313" key="6">
    <source>
        <dbReference type="Proteomes" id="UP000245444"/>
    </source>
</evidence>
<dbReference type="PANTHER" id="PTHR10584">
    <property type="entry name" value="SUGAR KINASE"/>
    <property type="match status" value="1"/>
</dbReference>
<evidence type="ECO:0000313" key="5">
    <source>
        <dbReference type="EMBL" id="AWN46188.1"/>
    </source>
</evidence>
<gene>
    <name evidence="5" type="ORF">DK419_07555</name>
</gene>
<dbReference type="InterPro" id="IPR011611">
    <property type="entry name" value="PfkB_dom"/>
</dbReference>
<reference evidence="5 6" key="1">
    <citation type="submission" date="2018-05" db="EMBL/GenBank/DDBJ databases">
        <title>Complete Genome Sequence of Methylobacterium sp. 17Sr1-28.</title>
        <authorList>
            <person name="Srinivasan S."/>
        </authorList>
    </citation>
    <scope>NUCLEOTIDE SEQUENCE [LARGE SCALE GENOMIC DNA]</scope>
    <source>
        <strain evidence="5 6">17Sr1-28</strain>
    </source>
</reference>
<protein>
    <recommendedName>
        <fullName evidence="4">Carbohydrate kinase PfkB domain-containing protein</fullName>
    </recommendedName>
</protein>
<dbReference type="Pfam" id="PF00294">
    <property type="entry name" value="PfkB"/>
    <property type="match status" value="1"/>
</dbReference>
<keyword evidence="6" id="KW-1185">Reference proteome</keyword>
<dbReference type="GO" id="GO:0005829">
    <property type="term" value="C:cytosol"/>
    <property type="evidence" value="ECO:0007669"/>
    <property type="project" value="TreeGrafter"/>
</dbReference>
<evidence type="ECO:0000256" key="1">
    <source>
        <dbReference type="ARBA" id="ARBA00022679"/>
    </source>
</evidence>
<accession>A0A2U8WKT8</accession>
<dbReference type="PANTHER" id="PTHR10584:SF166">
    <property type="entry name" value="RIBOKINASE"/>
    <property type="match status" value="1"/>
</dbReference>
<keyword evidence="2" id="KW-0418">Kinase</keyword>
<evidence type="ECO:0000256" key="3">
    <source>
        <dbReference type="SAM" id="MobiDB-lite"/>
    </source>
</evidence>
<dbReference type="InterPro" id="IPR029056">
    <property type="entry name" value="Ribokinase-like"/>
</dbReference>
<dbReference type="Gene3D" id="3.40.1190.20">
    <property type="match status" value="1"/>
</dbReference>
<evidence type="ECO:0000256" key="2">
    <source>
        <dbReference type="ARBA" id="ARBA00022777"/>
    </source>
</evidence>
<feature type="compositionally biased region" description="Basic residues" evidence="3">
    <location>
        <begin position="18"/>
        <end position="28"/>
    </location>
</feature>
<name>A0A2U8WKT8_9HYPH</name>